<proteinExistence type="predicted"/>
<dbReference type="Proteomes" id="UP000768462">
    <property type="component" value="Unassembled WGS sequence"/>
</dbReference>
<protein>
    <submittedName>
        <fullName evidence="1">Uncharacterized protein</fullName>
    </submittedName>
</protein>
<reference evidence="1" key="1">
    <citation type="submission" date="2019-04" db="EMBL/GenBank/DDBJ databases">
        <title>Evolution of Biomass-Degrading Anaerobic Consortia Revealed by Metagenomics.</title>
        <authorList>
            <person name="Peng X."/>
        </authorList>
    </citation>
    <scope>NUCLEOTIDE SEQUENCE</scope>
    <source>
        <strain evidence="1">SIG254</strain>
    </source>
</reference>
<evidence type="ECO:0000313" key="2">
    <source>
        <dbReference type="Proteomes" id="UP000768462"/>
    </source>
</evidence>
<gene>
    <name evidence="1" type="ORF">E7215_12615</name>
</gene>
<comment type="caution">
    <text evidence="1">The sequence shown here is derived from an EMBL/GenBank/DDBJ whole genome shotgun (WGS) entry which is preliminary data.</text>
</comment>
<dbReference type="AlphaFoldDB" id="A0A927WF08"/>
<sequence length="155" mass="18149">MRNDKFDNELFFTCSIIEYIGRLTKNKRAYIVNMLGAKGINFIYEFADVLHSENIDAVADEFIRDYSIINGTFDNVKECEEEGYRVPSFWDIGKVYMRLIMPLCDNEFNNDKLDILIEVYNSYIAECIDDYVIGFYFSSPECIYESYKAGEMLTV</sequence>
<evidence type="ECO:0000313" key="1">
    <source>
        <dbReference type="EMBL" id="MBE6060999.1"/>
    </source>
</evidence>
<organism evidence="1 2">
    <name type="scientific">Clostridium sulfidigenes</name>
    <dbReference type="NCBI Taxonomy" id="318464"/>
    <lineage>
        <taxon>Bacteria</taxon>
        <taxon>Bacillati</taxon>
        <taxon>Bacillota</taxon>
        <taxon>Clostridia</taxon>
        <taxon>Eubacteriales</taxon>
        <taxon>Clostridiaceae</taxon>
        <taxon>Clostridium</taxon>
    </lineage>
</organism>
<name>A0A927WF08_9CLOT</name>
<dbReference type="EMBL" id="SVCM01000143">
    <property type="protein sequence ID" value="MBE6060999.1"/>
    <property type="molecule type" value="Genomic_DNA"/>
</dbReference>
<accession>A0A927WF08</accession>